<dbReference type="Proteomes" id="UP001488838">
    <property type="component" value="Unassembled WGS sequence"/>
</dbReference>
<proteinExistence type="predicted"/>
<name>A0AAW0HH09_MYOGA</name>
<evidence type="ECO:0000256" key="1">
    <source>
        <dbReference type="SAM" id="MobiDB-lite"/>
    </source>
</evidence>
<feature type="region of interest" description="Disordered" evidence="1">
    <location>
        <begin position="1"/>
        <end position="33"/>
    </location>
</feature>
<gene>
    <name evidence="2" type="ORF">U0070_005980</name>
</gene>
<dbReference type="EMBL" id="JBBHLL010000483">
    <property type="protein sequence ID" value="KAK7801993.1"/>
    <property type="molecule type" value="Genomic_DNA"/>
</dbReference>
<comment type="caution">
    <text evidence="2">The sequence shown here is derived from an EMBL/GenBank/DDBJ whole genome shotgun (WGS) entry which is preliminary data.</text>
</comment>
<evidence type="ECO:0000313" key="3">
    <source>
        <dbReference type="Proteomes" id="UP001488838"/>
    </source>
</evidence>
<evidence type="ECO:0000313" key="2">
    <source>
        <dbReference type="EMBL" id="KAK7801993.1"/>
    </source>
</evidence>
<reference evidence="2 3" key="1">
    <citation type="journal article" date="2023" name="bioRxiv">
        <title>Conserved and derived expression patterns and positive selection on dental genes reveal complex evolutionary context of ever-growing rodent molars.</title>
        <authorList>
            <person name="Calamari Z.T."/>
            <person name="Song A."/>
            <person name="Cohen E."/>
            <person name="Akter M."/>
            <person name="Roy R.D."/>
            <person name="Hallikas O."/>
            <person name="Christensen M.M."/>
            <person name="Li P."/>
            <person name="Marangoni P."/>
            <person name="Jernvall J."/>
            <person name="Klein O.D."/>
        </authorList>
    </citation>
    <scope>NUCLEOTIDE SEQUENCE [LARGE SCALE GENOMIC DNA]</scope>
    <source>
        <strain evidence="2">V071</strain>
    </source>
</reference>
<feature type="non-terminal residue" evidence="2">
    <location>
        <position position="1"/>
    </location>
</feature>
<dbReference type="AlphaFoldDB" id="A0AAW0HH09"/>
<keyword evidence="3" id="KW-1185">Reference proteome</keyword>
<organism evidence="2 3">
    <name type="scientific">Myodes glareolus</name>
    <name type="common">Bank vole</name>
    <name type="synonym">Clethrionomys glareolus</name>
    <dbReference type="NCBI Taxonomy" id="447135"/>
    <lineage>
        <taxon>Eukaryota</taxon>
        <taxon>Metazoa</taxon>
        <taxon>Chordata</taxon>
        <taxon>Craniata</taxon>
        <taxon>Vertebrata</taxon>
        <taxon>Euteleostomi</taxon>
        <taxon>Mammalia</taxon>
        <taxon>Eutheria</taxon>
        <taxon>Euarchontoglires</taxon>
        <taxon>Glires</taxon>
        <taxon>Rodentia</taxon>
        <taxon>Myomorpha</taxon>
        <taxon>Muroidea</taxon>
        <taxon>Cricetidae</taxon>
        <taxon>Arvicolinae</taxon>
        <taxon>Myodes</taxon>
    </lineage>
</organism>
<protein>
    <submittedName>
        <fullName evidence="2">Uncharacterized protein</fullName>
    </submittedName>
</protein>
<sequence length="46" mass="4591">IRVGVKPPKSGFGNGNGIGPAVQPGYGNGNGPDALPGVVSWAYVLR</sequence>
<accession>A0AAW0HH09</accession>